<dbReference type="GO" id="GO:0016616">
    <property type="term" value="F:oxidoreductase activity, acting on the CH-OH group of donors, NAD or NADP as acceptor"/>
    <property type="evidence" value="ECO:0007669"/>
    <property type="project" value="TreeGrafter"/>
</dbReference>
<dbReference type="Proteomes" id="UP000199315">
    <property type="component" value="Unassembled WGS sequence"/>
</dbReference>
<evidence type="ECO:0000256" key="2">
    <source>
        <dbReference type="ARBA" id="ARBA00023002"/>
    </source>
</evidence>
<dbReference type="RefSeq" id="WP_091235501.1">
    <property type="nucleotide sequence ID" value="NZ_FMKA01000021.1"/>
</dbReference>
<dbReference type="SUPFAM" id="SSF51735">
    <property type="entry name" value="NAD(P)-binding Rossmann-fold domains"/>
    <property type="match status" value="1"/>
</dbReference>
<dbReference type="GO" id="GO:0008206">
    <property type="term" value="P:bile acid metabolic process"/>
    <property type="evidence" value="ECO:0007669"/>
    <property type="project" value="UniProtKB-ARBA"/>
</dbReference>
<dbReference type="PANTHER" id="PTHR42760">
    <property type="entry name" value="SHORT-CHAIN DEHYDROGENASES/REDUCTASES FAMILY MEMBER"/>
    <property type="match status" value="1"/>
</dbReference>
<dbReference type="PANTHER" id="PTHR42760:SF115">
    <property type="entry name" value="3-OXOACYL-[ACYL-CARRIER-PROTEIN] REDUCTASE FABG"/>
    <property type="match status" value="1"/>
</dbReference>
<dbReference type="InterPro" id="IPR036291">
    <property type="entry name" value="NAD(P)-bd_dom_sf"/>
</dbReference>
<dbReference type="AlphaFoldDB" id="A0A1D3TWC3"/>
<dbReference type="InterPro" id="IPR020904">
    <property type="entry name" value="Sc_DH/Rdtase_CS"/>
</dbReference>
<evidence type="ECO:0000256" key="1">
    <source>
        <dbReference type="ARBA" id="ARBA00006484"/>
    </source>
</evidence>
<keyword evidence="2" id="KW-0560">Oxidoreductase</keyword>
<dbReference type="FunFam" id="3.40.50.720:FF:000084">
    <property type="entry name" value="Short-chain dehydrogenase reductase"/>
    <property type="match status" value="1"/>
</dbReference>
<dbReference type="PROSITE" id="PS00061">
    <property type="entry name" value="ADH_SHORT"/>
    <property type="match status" value="1"/>
</dbReference>
<keyword evidence="4" id="KW-1185">Reference proteome</keyword>
<protein>
    <submittedName>
        <fullName evidence="3">NAD(P)-dependent dehydrogenase, short-chain alcohol dehydrogenase family</fullName>
    </submittedName>
</protein>
<sequence>MAVEKQFVNNLFDVKGKVALITGATGALGKAVAFGYGHAGMKVMVTGRGDAKCKALCDELEAAGIECGYSAGEPSVEADVIRIVNDTVAKFGEINVLFTAAGYNHAQPIIEQELEEWKKIMDSDVQATWLFCKYAGKKMIDQGKGGKVILVSSARSKMGMAGYTGYCTAKAGIDLMAQSLACEWTAKYKINVNTINPTVFRSELTEWMFDPESNVYQNFLRRLPAGRLGEPEDFVGPSIFLASGASDFMTGANVATEGGYWAN</sequence>
<evidence type="ECO:0000313" key="4">
    <source>
        <dbReference type="Proteomes" id="UP000199315"/>
    </source>
</evidence>
<comment type="similarity">
    <text evidence="1">Belongs to the short-chain dehydrogenases/reductases (SDR) family.</text>
</comment>
<dbReference type="OrthoDB" id="9803333at2"/>
<organism evidence="3 4">
    <name type="scientific">Anaerobium acetethylicum</name>
    <dbReference type="NCBI Taxonomy" id="1619234"/>
    <lineage>
        <taxon>Bacteria</taxon>
        <taxon>Bacillati</taxon>
        <taxon>Bacillota</taxon>
        <taxon>Clostridia</taxon>
        <taxon>Lachnospirales</taxon>
        <taxon>Lachnospiraceae</taxon>
        <taxon>Anaerobium</taxon>
    </lineage>
</organism>
<dbReference type="PRINTS" id="PR00081">
    <property type="entry name" value="GDHRDH"/>
</dbReference>
<dbReference type="Gene3D" id="3.40.50.720">
    <property type="entry name" value="NAD(P)-binding Rossmann-like Domain"/>
    <property type="match status" value="1"/>
</dbReference>
<dbReference type="Pfam" id="PF13561">
    <property type="entry name" value="adh_short_C2"/>
    <property type="match status" value="1"/>
</dbReference>
<dbReference type="STRING" id="1619234.SAMN05421730_102135"/>
<accession>A0A1D3TWC3</accession>
<dbReference type="InterPro" id="IPR002347">
    <property type="entry name" value="SDR_fam"/>
</dbReference>
<proteinExistence type="inferred from homology"/>
<evidence type="ECO:0000313" key="3">
    <source>
        <dbReference type="EMBL" id="SCP98487.1"/>
    </source>
</evidence>
<dbReference type="EMBL" id="FMKA01000021">
    <property type="protein sequence ID" value="SCP98487.1"/>
    <property type="molecule type" value="Genomic_DNA"/>
</dbReference>
<name>A0A1D3TWC3_9FIRM</name>
<gene>
    <name evidence="3" type="ORF">SAMN05421730_102135</name>
</gene>
<reference evidence="3 4" key="1">
    <citation type="submission" date="2016-09" db="EMBL/GenBank/DDBJ databases">
        <authorList>
            <person name="Capua I."/>
            <person name="De Benedictis P."/>
            <person name="Joannis T."/>
            <person name="Lombin L.H."/>
            <person name="Cattoli G."/>
        </authorList>
    </citation>
    <scope>NUCLEOTIDE SEQUENCE [LARGE SCALE GENOMIC DNA]</scope>
    <source>
        <strain evidence="3 4">GluBS11</strain>
    </source>
</reference>